<keyword evidence="3" id="KW-0479">Metal-binding</keyword>
<keyword evidence="7" id="KW-1185">Reference proteome</keyword>
<dbReference type="InterPro" id="IPR036249">
    <property type="entry name" value="Thioredoxin-like_sf"/>
</dbReference>
<keyword evidence="2 3" id="KW-0186">Copper</keyword>
<feature type="disulfide bond" description="Redox-active" evidence="4">
    <location>
        <begin position="87"/>
        <end position="91"/>
    </location>
</feature>
<proteinExistence type="inferred from homology"/>
<dbReference type="PROSITE" id="PS51257">
    <property type="entry name" value="PROKAR_LIPOPROTEIN"/>
    <property type="match status" value="1"/>
</dbReference>
<feature type="binding site" evidence="3">
    <location>
        <position position="91"/>
    </location>
    <ligand>
        <name>Cu cation</name>
        <dbReference type="ChEBI" id="CHEBI:23378"/>
    </ligand>
</feature>
<dbReference type="KEGG" id="pgs:CPT03_05445"/>
<dbReference type="CDD" id="cd02968">
    <property type="entry name" value="SCO"/>
    <property type="match status" value="1"/>
</dbReference>
<dbReference type="PROSITE" id="PS51352">
    <property type="entry name" value="THIOREDOXIN_2"/>
    <property type="match status" value="1"/>
</dbReference>
<dbReference type="Gene3D" id="3.40.30.10">
    <property type="entry name" value="Glutaredoxin"/>
    <property type="match status" value="1"/>
</dbReference>
<evidence type="ECO:0000256" key="2">
    <source>
        <dbReference type="ARBA" id="ARBA00023008"/>
    </source>
</evidence>
<dbReference type="PANTHER" id="PTHR12151">
    <property type="entry name" value="ELECTRON TRANSPORT PROTIN SCO1/SENC FAMILY MEMBER"/>
    <property type="match status" value="1"/>
</dbReference>
<dbReference type="PANTHER" id="PTHR12151:SF25">
    <property type="entry name" value="LINALOOL DEHYDRATASE_ISOMERASE DOMAIN-CONTAINING PROTEIN"/>
    <property type="match status" value="1"/>
</dbReference>
<gene>
    <name evidence="6" type="ORF">CPT03_05445</name>
</gene>
<dbReference type="RefSeq" id="WP_099437888.1">
    <property type="nucleotide sequence ID" value="NZ_CP024091.1"/>
</dbReference>
<comment type="similarity">
    <text evidence="1">Belongs to the SCO1/2 family.</text>
</comment>
<feature type="binding site" evidence="3">
    <location>
        <position position="176"/>
    </location>
    <ligand>
        <name>Cu cation</name>
        <dbReference type="ChEBI" id="CHEBI:23378"/>
    </ligand>
</feature>
<dbReference type="GO" id="GO:0046872">
    <property type="term" value="F:metal ion binding"/>
    <property type="evidence" value="ECO:0007669"/>
    <property type="project" value="UniProtKB-KW"/>
</dbReference>
<reference evidence="6 7" key="1">
    <citation type="submission" date="2017-10" db="EMBL/GenBank/DDBJ databases">
        <title>Whole genome of Pedobacter ginsengisoli T01R-27 isolated from tomato rhizosphere.</title>
        <authorList>
            <person name="Weon H.-Y."/>
            <person name="Lee S.A."/>
            <person name="Sang M.K."/>
            <person name="Song J."/>
        </authorList>
    </citation>
    <scope>NUCLEOTIDE SEQUENCE [LARGE SCALE GENOMIC DNA]</scope>
    <source>
        <strain evidence="6 7">T01R-27</strain>
    </source>
</reference>
<evidence type="ECO:0000256" key="3">
    <source>
        <dbReference type="PIRSR" id="PIRSR603782-1"/>
    </source>
</evidence>
<protein>
    <submittedName>
        <fullName evidence="6">SCO family protein</fullName>
    </submittedName>
</protein>
<evidence type="ECO:0000313" key="7">
    <source>
        <dbReference type="Proteomes" id="UP000223749"/>
    </source>
</evidence>
<dbReference type="Pfam" id="PF02630">
    <property type="entry name" value="SCO1-SenC"/>
    <property type="match status" value="1"/>
</dbReference>
<sequence>MKFNRSILSALLFGGIVFLASCKEQKKLPILGPREAATVKNADGSTSVDTVYKTIPAFSFLNQDSNVINNDTFKDKIYIADFFFTSCTTICPTMHRSMKTIFDKYKDHPDVMFLSHTIDFKYDKPSVLKKYAQKLGVDGPKWQFAYGSKDSIYKIAEKDYLVAVIEDSTAKEGYVHQGWLILIDKQKRIRGAYDGTNPEQVAQLTKDIPVLLAEDKK</sequence>
<name>A0A2D1U2V6_9SPHI</name>
<dbReference type="AlphaFoldDB" id="A0A2D1U2V6"/>
<evidence type="ECO:0000256" key="1">
    <source>
        <dbReference type="ARBA" id="ARBA00010996"/>
    </source>
</evidence>
<dbReference type="InterPro" id="IPR013766">
    <property type="entry name" value="Thioredoxin_domain"/>
</dbReference>
<evidence type="ECO:0000259" key="5">
    <source>
        <dbReference type="PROSITE" id="PS51352"/>
    </source>
</evidence>
<feature type="domain" description="Thioredoxin" evidence="5">
    <location>
        <begin position="49"/>
        <end position="213"/>
    </location>
</feature>
<evidence type="ECO:0000313" key="6">
    <source>
        <dbReference type="EMBL" id="ATP55946.1"/>
    </source>
</evidence>
<dbReference type="InterPro" id="IPR003782">
    <property type="entry name" value="SCO1/SenC"/>
</dbReference>
<feature type="binding site" evidence="3">
    <location>
        <position position="87"/>
    </location>
    <ligand>
        <name>Cu cation</name>
        <dbReference type="ChEBI" id="CHEBI:23378"/>
    </ligand>
</feature>
<accession>A0A2D1U2V6</accession>
<keyword evidence="4" id="KW-1015">Disulfide bond</keyword>
<dbReference type="Proteomes" id="UP000223749">
    <property type="component" value="Chromosome"/>
</dbReference>
<organism evidence="6 7">
    <name type="scientific">Pedobacter ginsengisoli</name>
    <dbReference type="NCBI Taxonomy" id="363852"/>
    <lineage>
        <taxon>Bacteria</taxon>
        <taxon>Pseudomonadati</taxon>
        <taxon>Bacteroidota</taxon>
        <taxon>Sphingobacteriia</taxon>
        <taxon>Sphingobacteriales</taxon>
        <taxon>Sphingobacteriaceae</taxon>
        <taxon>Pedobacter</taxon>
    </lineage>
</organism>
<dbReference type="OrthoDB" id="9811998at2"/>
<evidence type="ECO:0000256" key="4">
    <source>
        <dbReference type="PIRSR" id="PIRSR603782-2"/>
    </source>
</evidence>
<dbReference type="EMBL" id="CP024091">
    <property type="protein sequence ID" value="ATP55946.1"/>
    <property type="molecule type" value="Genomic_DNA"/>
</dbReference>
<dbReference type="SUPFAM" id="SSF52833">
    <property type="entry name" value="Thioredoxin-like"/>
    <property type="match status" value="1"/>
</dbReference>